<evidence type="ECO:0000256" key="1">
    <source>
        <dbReference type="SAM" id="Phobius"/>
    </source>
</evidence>
<protein>
    <submittedName>
        <fullName evidence="2">Uncharacterized protein</fullName>
    </submittedName>
</protein>
<gene>
    <name evidence="2" type="ORF">PV327_001428</name>
</gene>
<proteinExistence type="predicted"/>
<sequence length="193" mass="22966">MNMKNKNACTLSKVKNVNEGLNFFFLIFNIIISSIDFCLFVNFVFTLISFFFFIIILALGKNENGALCLFFIILLKILNNSKIKKVIELSQMRLNDEKNFLIFLKYKEIKLQTIIKKFVISLISIFILANNDLIKIIFNIKYLMFKVIPLELHYYCNLIMEREKKNVYGEYDKNKEIKEKKIKVEKMKKKKQN</sequence>
<keyword evidence="1" id="KW-1133">Transmembrane helix</keyword>
<reference evidence="2" key="2">
    <citation type="submission" date="2023-03" db="EMBL/GenBank/DDBJ databases">
        <authorList>
            <person name="Inwood S.N."/>
            <person name="Skelly J.G."/>
            <person name="Guhlin J."/>
            <person name="Harrop T.W.R."/>
            <person name="Goldson S.G."/>
            <person name="Dearden P.K."/>
        </authorList>
    </citation>
    <scope>NUCLEOTIDE SEQUENCE</scope>
    <source>
        <strain evidence="2">Lincoln</strain>
        <tissue evidence="2">Whole body</tissue>
    </source>
</reference>
<feature type="transmembrane region" description="Helical" evidence="1">
    <location>
        <begin position="21"/>
        <end position="45"/>
    </location>
</feature>
<comment type="caution">
    <text evidence="2">The sequence shown here is derived from an EMBL/GenBank/DDBJ whole genome shotgun (WGS) entry which is preliminary data.</text>
</comment>
<accession>A0AA39GA75</accession>
<evidence type="ECO:0000313" key="2">
    <source>
        <dbReference type="EMBL" id="KAK0183379.1"/>
    </source>
</evidence>
<dbReference type="AlphaFoldDB" id="A0AA39GA75"/>
<feature type="transmembrane region" description="Helical" evidence="1">
    <location>
        <begin position="114"/>
        <end position="130"/>
    </location>
</feature>
<reference evidence="2" key="1">
    <citation type="journal article" date="2023" name="bioRxiv">
        <title>Scaffold-level genome assemblies of two parasitoid biocontrol wasps reveal the parthenogenesis mechanism and an associated novel virus.</title>
        <authorList>
            <person name="Inwood S."/>
            <person name="Skelly J."/>
            <person name="Guhlin J."/>
            <person name="Harrop T."/>
            <person name="Goldson S."/>
            <person name="Dearden P."/>
        </authorList>
    </citation>
    <scope>NUCLEOTIDE SEQUENCE</scope>
    <source>
        <strain evidence="2">Lincoln</strain>
        <tissue evidence="2">Whole body</tissue>
    </source>
</reference>
<name>A0AA39GA75_MICHY</name>
<organism evidence="2 3">
    <name type="scientific">Microctonus hyperodae</name>
    <name type="common">Parasitoid wasp</name>
    <dbReference type="NCBI Taxonomy" id="165561"/>
    <lineage>
        <taxon>Eukaryota</taxon>
        <taxon>Metazoa</taxon>
        <taxon>Ecdysozoa</taxon>
        <taxon>Arthropoda</taxon>
        <taxon>Hexapoda</taxon>
        <taxon>Insecta</taxon>
        <taxon>Pterygota</taxon>
        <taxon>Neoptera</taxon>
        <taxon>Endopterygota</taxon>
        <taxon>Hymenoptera</taxon>
        <taxon>Apocrita</taxon>
        <taxon>Ichneumonoidea</taxon>
        <taxon>Braconidae</taxon>
        <taxon>Euphorinae</taxon>
        <taxon>Microctonus</taxon>
    </lineage>
</organism>
<keyword evidence="1" id="KW-0812">Transmembrane</keyword>
<keyword evidence="3" id="KW-1185">Reference proteome</keyword>
<keyword evidence="1" id="KW-0472">Membrane</keyword>
<feature type="transmembrane region" description="Helical" evidence="1">
    <location>
        <begin position="51"/>
        <end position="75"/>
    </location>
</feature>
<dbReference type="EMBL" id="JAQQBR010000001">
    <property type="protein sequence ID" value="KAK0183379.1"/>
    <property type="molecule type" value="Genomic_DNA"/>
</dbReference>
<evidence type="ECO:0000313" key="3">
    <source>
        <dbReference type="Proteomes" id="UP001168972"/>
    </source>
</evidence>
<dbReference type="Proteomes" id="UP001168972">
    <property type="component" value="Unassembled WGS sequence"/>
</dbReference>